<dbReference type="EMBL" id="VLKR01000010">
    <property type="protein sequence ID" value="TWI20365.1"/>
    <property type="molecule type" value="Genomic_DNA"/>
</dbReference>
<sequence length="134" mass="15325">MKDNNRSDCPISSGLDVWGDKWTLVIVRDLLFFDKNTYGEFLKSREKIATNILASRLLALEENGIIIKSKHPESKAKILYQLTDKGIELLPMMVESAIWGENNLCISEEIKTILKEVKKDKAGYIKNRIKELKA</sequence>
<dbReference type="InterPro" id="IPR002577">
    <property type="entry name" value="HTH_HxlR"/>
</dbReference>
<feature type="domain" description="HTH hxlR-type" evidence="4">
    <location>
        <begin position="9"/>
        <end position="108"/>
    </location>
</feature>
<dbReference type="Pfam" id="PF01638">
    <property type="entry name" value="HxlR"/>
    <property type="match status" value="1"/>
</dbReference>
<dbReference type="OrthoDB" id="9791143at2"/>
<dbReference type="AlphaFoldDB" id="A0A562MKB1"/>
<accession>A0A562MKB1</accession>
<dbReference type="InterPro" id="IPR036390">
    <property type="entry name" value="WH_DNA-bd_sf"/>
</dbReference>
<dbReference type="Proteomes" id="UP000315908">
    <property type="component" value="Unassembled WGS sequence"/>
</dbReference>
<keyword evidence="3" id="KW-0804">Transcription</keyword>
<dbReference type="RefSeq" id="WP_145328032.1">
    <property type="nucleotide sequence ID" value="NZ_VLKR01000010.1"/>
</dbReference>
<dbReference type="Gene3D" id="1.10.10.10">
    <property type="entry name" value="Winged helix-like DNA-binding domain superfamily/Winged helix DNA-binding domain"/>
    <property type="match status" value="1"/>
</dbReference>
<evidence type="ECO:0000256" key="1">
    <source>
        <dbReference type="ARBA" id="ARBA00023015"/>
    </source>
</evidence>
<dbReference type="PANTHER" id="PTHR33204">
    <property type="entry name" value="TRANSCRIPTIONAL REGULATOR, MARR FAMILY"/>
    <property type="match status" value="1"/>
</dbReference>
<evidence type="ECO:0000256" key="2">
    <source>
        <dbReference type="ARBA" id="ARBA00023125"/>
    </source>
</evidence>
<dbReference type="PROSITE" id="PS51118">
    <property type="entry name" value="HTH_HXLR"/>
    <property type="match status" value="1"/>
</dbReference>
<name>A0A562MKB1_9SPHI</name>
<keyword evidence="2" id="KW-0238">DNA-binding</keyword>
<dbReference type="PANTHER" id="PTHR33204:SF18">
    <property type="entry name" value="TRANSCRIPTIONAL REGULATORY PROTEIN"/>
    <property type="match status" value="1"/>
</dbReference>
<dbReference type="SUPFAM" id="SSF46785">
    <property type="entry name" value="Winged helix' DNA-binding domain"/>
    <property type="match status" value="1"/>
</dbReference>
<dbReference type="InterPro" id="IPR036388">
    <property type="entry name" value="WH-like_DNA-bd_sf"/>
</dbReference>
<organism evidence="5 6">
    <name type="scientific">Sphingobacterium siyangense</name>
    <dbReference type="NCBI Taxonomy" id="459529"/>
    <lineage>
        <taxon>Bacteria</taxon>
        <taxon>Pseudomonadati</taxon>
        <taxon>Bacteroidota</taxon>
        <taxon>Sphingobacteriia</taxon>
        <taxon>Sphingobacteriales</taxon>
        <taxon>Sphingobacteriaceae</taxon>
        <taxon>Sphingobacterium</taxon>
    </lineage>
</organism>
<evidence type="ECO:0000313" key="5">
    <source>
        <dbReference type="EMBL" id="TWI20365.1"/>
    </source>
</evidence>
<reference evidence="5 6" key="1">
    <citation type="journal article" date="2015" name="Stand. Genomic Sci.">
        <title>Genomic Encyclopedia of Bacterial and Archaeal Type Strains, Phase III: the genomes of soil and plant-associated and newly described type strains.</title>
        <authorList>
            <person name="Whitman W.B."/>
            <person name="Woyke T."/>
            <person name="Klenk H.P."/>
            <person name="Zhou Y."/>
            <person name="Lilburn T.G."/>
            <person name="Beck B.J."/>
            <person name="De Vos P."/>
            <person name="Vandamme P."/>
            <person name="Eisen J.A."/>
            <person name="Garrity G."/>
            <person name="Hugenholtz P."/>
            <person name="Kyrpides N.C."/>
        </authorList>
    </citation>
    <scope>NUCLEOTIDE SEQUENCE [LARGE SCALE GENOMIC DNA]</scope>
    <source>
        <strain evidence="5 6">CGMCC 1.6855</strain>
    </source>
</reference>
<protein>
    <submittedName>
        <fullName evidence="5">HxlR family transcriptional regulator</fullName>
    </submittedName>
</protein>
<dbReference type="GO" id="GO:0003677">
    <property type="term" value="F:DNA binding"/>
    <property type="evidence" value="ECO:0007669"/>
    <property type="project" value="UniProtKB-KW"/>
</dbReference>
<keyword evidence="1" id="KW-0805">Transcription regulation</keyword>
<gene>
    <name evidence="5" type="ORF">IQ31_02320</name>
</gene>
<evidence type="ECO:0000256" key="3">
    <source>
        <dbReference type="ARBA" id="ARBA00023163"/>
    </source>
</evidence>
<comment type="caution">
    <text evidence="5">The sequence shown here is derived from an EMBL/GenBank/DDBJ whole genome shotgun (WGS) entry which is preliminary data.</text>
</comment>
<evidence type="ECO:0000259" key="4">
    <source>
        <dbReference type="PROSITE" id="PS51118"/>
    </source>
</evidence>
<evidence type="ECO:0000313" key="6">
    <source>
        <dbReference type="Proteomes" id="UP000315908"/>
    </source>
</evidence>
<proteinExistence type="predicted"/>